<accession>A0A0N5CV25</accession>
<feature type="domain" description="Ground-like" evidence="3">
    <location>
        <begin position="271"/>
        <end position="339"/>
    </location>
</feature>
<feature type="region of interest" description="Disordered" evidence="1">
    <location>
        <begin position="134"/>
        <end position="160"/>
    </location>
</feature>
<dbReference type="AlphaFoldDB" id="A0A0N5CV25"/>
<proteinExistence type="predicted"/>
<keyword evidence="2" id="KW-0732">Signal</keyword>
<organism evidence="6">
    <name type="scientific">Thelazia callipaeda</name>
    <name type="common">Oriental eyeworm</name>
    <name type="synonym">Parasitic nematode</name>
    <dbReference type="NCBI Taxonomy" id="103827"/>
    <lineage>
        <taxon>Eukaryota</taxon>
        <taxon>Metazoa</taxon>
        <taxon>Ecdysozoa</taxon>
        <taxon>Nematoda</taxon>
        <taxon>Chromadorea</taxon>
        <taxon>Rhabditida</taxon>
        <taxon>Spirurina</taxon>
        <taxon>Spiruromorpha</taxon>
        <taxon>Thelazioidea</taxon>
        <taxon>Thelaziidae</taxon>
        <taxon>Thelazia</taxon>
    </lineage>
</organism>
<keyword evidence="5" id="KW-1185">Reference proteome</keyword>
<dbReference type="InterPro" id="IPR007284">
    <property type="entry name" value="Ground-like_dom"/>
</dbReference>
<feature type="signal peptide" evidence="2">
    <location>
        <begin position="1"/>
        <end position="20"/>
    </location>
</feature>
<reference evidence="6" key="1">
    <citation type="submission" date="2017-02" db="UniProtKB">
        <authorList>
            <consortium name="WormBaseParasite"/>
        </authorList>
    </citation>
    <scope>IDENTIFICATION</scope>
</reference>
<name>A0A0N5CV25_THECL</name>
<evidence type="ECO:0000256" key="1">
    <source>
        <dbReference type="SAM" id="MobiDB-lite"/>
    </source>
</evidence>
<dbReference type="EMBL" id="UYYF01004277">
    <property type="protein sequence ID" value="VDN01198.1"/>
    <property type="molecule type" value="Genomic_DNA"/>
</dbReference>
<evidence type="ECO:0000313" key="4">
    <source>
        <dbReference type="EMBL" id="VDN01198.1"/>
    </source>
</evidence>
<evidence type="ECO:0000259" key="3">
    <source>
        <dbReference type="Pfam" id="PF04155"/>
    </source>
</evidence>
<reference evidence="4 5" key="2">
    <citation type="submission" date="2018-11" db="EMBL/GenBank/DDBJ databases">
        <authorList>
            <consortium name="Pathogen Informatics"/>
        </authorList>
    </citation>
    <scope>NUCLEOTIDE SEQUENCE [LARGE SCALE GENOMIC DNA]</scope>
</reference>
<evidence type="ECO:0000256" key="2">
    <source>
        <dbReference type="SAM" id="SignalP"/>
    </source>
</evidence>
<dbReference type="OMA" id="RCKPCIP"/>
<feature type="compositionally biased region" description="Polar residues" evidence="1">
    <location>
        <begin position="139"/>
        <end position="155"/>
    </location>
</feature>
<evidence type="ECO:0000313" key="6">
    <source>
        <dbReference type="WBParaSite" id="TCLT_0000414501-mRNA-1"/>
    </source>
</evidence>
<evidence type="ECO:0000313" key="5">
    <source>
        <dbReference type="Proteomes" id="UP000276776"/>
    </source>
</evidence>
<feature type="region of interest" description="Disordered" evidence="1">
    <location>
        <begin position="248"/>
        <end position="270"/>
    </location>
</feature>
<dbReference type="WBParaSite" id="TCLT_0000414501-mRNA-1">
    <property type="protein sequence ID" value="TCLT_0000414501-mRNA-1"/>
    <property type="gene ID" value="TCLT_0000414501"/>
</dbReference>
<dbReference type="Proteomes" id="UP000276776">
    <property type="component" value="Unassembled WGS sequence"/>
</dbReference>
<protein>
    <submittedName>
        <fullName evidence="6">Ground-like domain-containing protein</fullName>
    </submittedName>
</protein>
<feature type="compositionally biased region" description="Basic residues" evidence="1">
    <location>
        <begin position="248"/>
        <end position="264"/>
    </location>
</feature>
<gene>
    <name evidence="4" type="ORF">TCLT_LOCUS4134</name>
</gene>
<dbReference type="OrthoDB" id="5867918at2759"/>
<sequence>MFYKAVCLVFIAVVIEPAFCACNFRIRCSTNSSCRIPLCSSATSLPQSSSCPPQAPCPPPPPPPPCPPVTCPTVPSLPTPPPPSPCPATSCPPATLPPSCPPSTCPPLPPPPPPCPVCKESLPPPPCAPCVATPPPPSSDTQVSVGSEKGYQTDQTGKDAEVDSAAASGYGQEIPKAESEVNSGVGAVDKEVSSTEQGTLIIGGGGSSEEGCESGLNDVSIDCCVSCDAPCRRRVVHRRFRGRAAFRRRTAKNKHHRTYNRNKRSNPNISQCNDEKLRVVMESQITTDVTSAKRRIQAAAEAHFGVTFNVICSTKSFSFLLYTEKYCQASRGSVTCYAFNTS</sequence>
<dbReference type="STRING" id="103827.A0A0N5CV25"/>
<feature type="chain" id="PRO_5043126381" evidence="2">
    <location>
        <begin position="21"/>
        <end position="342"/>
    </location>
</feature>
<dbReference type="Pfam" id="PF04155">
    <property type="entry name" value="Ground-like"/>
    <property type="match status" value="1"/>
</dbReference>